<dbReference type="AlphaFoldDB" id="A0A5S5CPE0"/>
<comment type="caution">
    <text evidence="1">The sequence shown here is derived from an EMBL/GenBank/DDBJ whole genome shotgun (WGS) entry which is preliminary data.</text>
</comment>
<gene>
    <name evidence="1" type="ORF">BD833_1279</name>
</gene>
<protein>
    <submittedName>
        <fullName evidence="1">Uncharacterized protein DUF4247</fullName>
    </submittedName>
</protein>
<reference evidence="1 2" key="1">
    <citation type="submission" date="2019-07" db="EMBL/GenBank/DDBJ databases">
        <title>Genomic Encyclopedia of Archaeal and Bacterial Type Strains, Phase II (KMG-II): from individual species to whole genera.</title>
        <authorList>
            <person name="Goeker M."/>
        </authorList>
    </citation>
    <scope>NUCLEOTIDE SEQUENCE [LARGE SCALE GENOMIC DNA]</scope>
    <source>
        <strain evidence="1 2">DSM 46842</strain>
    </source>
</reference>
<accession>A0A5S5CPE0</accession>
<proteinExistence type="predicted"/>
<organism evidence="1 2">
    <name type="scientific">Blastococcus xanthinilyticus</name>
    <dbReference type="NCBI Taxonomy" id="1564164"/>
    <lineage>
        <taxon>Bacteria</taxon>
        <taxon>Bacillati</taxon>
        <taxon>Actinomycetota</taxon>
        <taxon>Actinomycetes</taxon>
        <taxon>Geodermatophilales</taxon>
        <taxon>Geodermatophilaceae</taxon>
        <taxon>Blastococcus</taxon>
    </lineage>
</organism>
<dbReference type="EMBL" id="VNHW01000027">
    <property type="protein sequence ID" value="TYP81099.1"/>
    <property type="molecule type" value="Genomic_DNA"/>
</dbReference>
<keyword evidence="2" id="KW-1185">Reference proteome</keyword>
<dbReference type="InterPro" id="IPR025341">
    <property type="entry name" value="DUF4247"/>
</dbReference>
<dbReference type="Proteomes" id="UP000322499">
    <property type="component" value="Unassembled WGS sequence"/>
</dbReference>
<name>A0A5S5CPE0_9ACTN</name>
<dbReference type="Pfam" id="PF14042">
    <property type="entry name" value="DUF4247"/>
    <property type="match status" value="1"/>
</dbReference>
<sequence length="136" mass="14086">MSTMPRTLALALAAVLLLVSGCGSGTRIRDFLEANYERTEILDDTSVYASPDPVGTTTEAIVDAVPPAERQADGGNEYLRYEDDIVIVSAAAGGSTVRVEDLDGRYRGGFFAFLGPGFRPGSPVGTSGGGGPGDVK</sequence>
<dbReference type="PROSITE" id="PS51257">
    <property type="entry name" value="PROKAR_LIPOPROTEIN"/>
    <property type="match status" value="1"/>
</dbReference>
<evidence type="ECO:0000313" key="2">
    <source>
        <dbReference type="Proteomes" id="UP000322499"/>
    </source>
</evidence>
<evidence type="ECO:0000313" key="1">
    <source>
        <dbReference type="EMBL" id="TYP81099.1"/>
    </source>
</evidence>